<evidence type="ECO:0000313" key="10">
    <source>
        <dbReference type="Proteomes" id="UP000827092"/>
    </source>
</evidence>
<accession>A0AAV6U584</accession>
<protein>
    <recommendedName>
        <fullName evidence="8">C-type lectin domain-containing protein</fullName>
    </recommendedName>
</protein>
<keyword evidence="2" id="KW-0732">Signal</keyword>
<feature type="domain" description="C-type lectin" evidence="8">
    <location>
        <begin position="1019"/>
        <end position="1122"/>
    </location>
</feature>
<dbReference type="SUPFAM" id="SSF141072">
    <property type="entry name" value="CalX-like"/>
    <property type="match status" value="1"/>
</dbReference>
<dbReference type="Gene3D" id="2.60.40.2030">
    <property type="match status" value="1"/>
</dbReference>
<dbReference type="SMART" id="SM00034">
    <property type="entry name" value="CLECT"/>
    <property type="match status" value="1"/>
</dbReference>
<feature type="repeat" description="CSPG" evidence="7">
    <location>
        <begin position="310"/>
        <end position="405"/>
    </location>
</feature>
<evidence type="ECO:0000256" key="3">
    <source>
        <dbReference type="ARBA" id="ARBA00022737"/>
    </source>
</evidence>
<organism evidence="9 10">
    <name type="scientific">Oedothorax gibbosus</name>
    <dbReference type="NCBI Taxonomy" id="931172"/>
    <lineage>
        <taxon>Eukaryota</taxon>
        <taxon>Metazoa</taxon>
        <taxon>Ecdysozoa</taxon>
        <taxon>Arthropoda</taxon>
        <taxon>Chelicerata</taxon>
        <taxon>Arachnida</taxon>
        <taxon>Araneae</taxon>
        <taxon>Araneomorphae</taxon>
        <taxon>Entelegynae</taxon>
        <taxon>Araneoidea</taxon>
        <taxon>Linyphiidae</taxon>
        <taxon>Erigoninae</taxon>
        <taxon>Oedothorax</taxon>
    </lineage>
</organism>
<dbReference type="PROSITE" id="PS00615">
    <property type="entry name" value="C_TYPE_LECTIN_1"/>
    <property type="match status" value="1"/>
</dbReference>
<reference evidence="9 10" key="1">
    <citation type="journal article" date="2022" name="Nat. Ecol. Evol.">
        <title>A masculinizing supergene underlies an exaggerated male reproductive morph in a spider.</title>
        <authorList>
            <person name="Hendrickx F."/>
            <person name="De Corte Z."/>
            <person name="Sonet G."/>
            <person name="Van Belleghem S.M."/>
            <person name="Kostlbacher S."/>
            <person name="Vangestel C."/>
        </authorList>
    </citation>
    <scope>NUCLEOTIDE SEQUENCE [LARGE SCALE GENOMIC DNA]</scope>
    <source>
        <strain evidence="9">W744_W776</strain>
    </source>
</reference>
<feature type="repeat" description="CSPG" evidence="7">
    <location>
        <begin position="70"/>
        <end position="172"/>
    </location>
</feature>
<feature type="repeat" description="CSPG" evidence="7">
    <location>
        <begin position="193"/>
        <end position="289"/>
    </location>
</feature>
<dbReference type="EMBL" id="JAFNEN010000665">
    <property type="protein sequence ID" value="KAG8178824.1"/>
    <property type="molecule type" value="Genomic_DNA"/>
</dbReference>
<keyword evidence="5" id="KW-1015">Disulfide bond</keyword>
<dbReference type="Pfam" id="PF03160">
    <property type="entry name" value="Calx-beta"/>
    <property type="match status" value="1"/>
</dbReference>
<keyword evidence="4" id="KW-0106">Calcium</keyword>
<dbReference type="Pfam" id="PF00059">
    <property type="entry name" value="Lectin_C"/>
    <property type="match status" value="1"/>
</dbReference>
<keyword evidence="3" id="KW-0677">Repeat</keyword>
<name>A0AAV6U584_9ARAC</name>
<evidence type="ECO:0000313" key="9">
    <source>
        <dbReference type="EMBL" id="KAG8178824.1"/>
    </source>
</evidence>
<dbReference type="InterPro" id="IPR001304">
    <property type="entry name" value="C-type_lectin-like"/>
</dbReference>
<dbReference type="GO" id="GO:0009653">
    <property type="term" value="P:anatomical structure morphogenesis"/>
    <property type="evidence" value="ECO:0007669"/>
    <property type="project" value="TreeGrafter"/>
</dbReference>
<dbReference type="PANTHER" id="PTHR45739:SF11">
    <property type="entry name" value="FRAS1-RELATED EXTRACELLULAR MATRIX PROTEIN 1-LIKE ISOFORM X1"/>
    <property type="match status" value="1"/>
</dbReference>
<evidence type="ECO:0000259" key="8">
    <source>
        <dbReference type="PROSITE" id="PS50041"/>
    </source>
</evidence>
<evidence type="ECO:0000256" key="6">
    <source>
        <dbReference type="ARBA" id="ARBA00023180"/>
    </source>
</evidence>
<gene>
    <name evidence="9" type="ORF">JTE90_015377</name>
</gene>
<dbReference type="Pfam" id="PF16184">
    <property type="entry name" value="Cadherin_3"/>
    <property type="match status" value="5"/>
</dbReference>
<comment type="similarity">
    <text evidence="1">Belongs to the FRAS1 family.</text>
</comment>
<dbReference type="InterPro" id="IPR016186">
    <property type="entry name" value="C-type_lectin-like/link_sf"/>
</dbReference>
<dbReference type="AlphaFoldDB" id="A0AAV6U584"/>
<dbReference type="InterPro" id="IPR039005">
    <property type="entry name" value="CSPG_rpt"/>
</dbReference>
<dbReference type="GO" id="GO:0007154">
    <property type="term" value="P:cell communication"/>
    <property type="evidence" value="ECO:0007669"/>
    <property type="project" value="InterPro"/>
</dbReference>
<keyword evidence="10" id="KW-1185">Reference proteome</keyword>
<dbReference type="PROSITE" id="PS51854">
    <property type="entry name" value="CSPG"/>
    <property type="match status" value="4"/>
</dbReference>
<proteinExistence type="inferred from homology"/>
<dbReference type="InterPro" id="IPR038081">
    <property type="entry name" value="CalX-like_sf"/>
</dbReference>
<comment type="caution">
    <text evidence="9">The sequence shown here is derived from an EMBL/GenBank/DDBJ whole genome shotgun (WGS) entry which is preliminary data.</text>
</comment>
<evidence type="ECO:0000256" key="4">
    <source>
        <dbReference type="ARBA" id="ARBA00022837"/>
    </source>
</evidence>
<evidence type="ECO:0000256" key="5">
    <source>
        <dbReference type="ARBA" id="ARBA00023157"/>
    </source>
</evidence>
<evidence type="ECO:0000256" key="7">
    <source>
        <dbReference type="PROSITE-ProRule" id="PRU01201"/>
    </source>
</evidence>
<dbReference type="PROSITE" id="PS50041">
    <property type="entry name" value="C_TYPE_LECTIN_2"/>
    <property type="match status" value="1"/>
</dbReference>
<evidence type="ECO:0000256" key="2">
    <source>
        <dbReference type="ARBA" id="ARBA00022729"/>
    </source>
</evidence>
<sequence length="1134" mass="129241">MVVGKQKTNHFTQKDVFNKEVFYVHNNQEIGPNPKEDSLSFMVTDKIFSRLTSHSVFRLFVTILPQNTQMPRLYFKRAILVDEGGWTAVTEENLSASDEDTFPAELLIVIAKQPTYGYLENSRTTPGFEERGSNQRITAFPLQDVKDGFITFVQHNHSDIEPESDDFEVFVTDGVHNSTSVLVYVSVILLNDEVPFFHLSNITVDEGDSYVMNNDSLSAGDRDYPGDILVLTVKTKPKYGSLTHFLQAVNKGPMLELPFNQLALENFEKIVYRHDGSENFFDSFELSISDGTHSVIRTCFVEVNPLNDEPPVLKKNIPAKNVELQSSFILSNAVLLAEDPDLSNITYKITKSVVFGNLEKWLDGQWLPLNISEFSQEDINQNLIRYQQVSKPSSEYEDSFSFYLSDGVHDSSNEVYTIKLIDHGKNSLMVLAKECPVKYGEQVILNSSLLYASDESSRFEDILFNITKLPTYGYLFLNENASSQFDSFSLFEITNNHLSYKHNPSFKVTNDSFDLQITNGVVVKNLTVNISVTNLNSIPVLKILYPLHIKSDDPKSFVLLVDNLLASKPSLSEEIRYIIYEQPKYGALVYNQNVSHIASFTQSDIENGFISYLPYKNSSKDEFSFTLKSNEEERYFYNGNLFSSPSVFQIFFKPVLEEPKLFINSPTDLEIVWSQHVGFGINSYNLKATYFESSSNIILFTVIRNLESSYLFNVKQQRAVTQFSQAEIDDQLIVLVLKTTFQTTDYFTFSLVVNGTFHKKEYRMDFYWAVVFFPYAEYYACEKDGALNIIIQRSGNLNVSSYVTISGIEQTAKEGLDYVSRRVSKIQFNPGQAEVAWKIIIVRDDLEEAPIEQLQVVLSDSENAIIINYNRTVVSIYDFNTGSCEHVLNWGPQGQMIDANDIASSLGKSEDSEEEGDSRTEVSLNLNFPMNCNENTYGLLHFEKLSKQFFRCDGENWKQWSSKNGGTPENVEVPSAHTLQDYESPDLDVLDVTTKETPETTSQISLLEVDNCLKGWQEFSGKCYKWHKPPAAWDNAAKTCKSYPNGNLVIVESLLHNNWLLQMARSKPFWIGLHALRETNEWTPKHVPFVNWKKGFPRLSGDTKHRCVLVRGSGFWINKNCEGHEHSYICSMSM</sequence>
<dbReference type="InterPro" id="IPR003644">
    <property type="entry name" value="Calx_beta"/>
</dbReference>
<dbReference type="PANTHER" id="PTHR45739">
    <property type="entry name" value="MATRIX PROTEIN, PUTATIVE-RELATED"/>
    <property type="match status" value="1"/>
</dbReference>
<dbReference type="InterPro" id="IPR016187">
    <property type="entry name" value="CTDL_fold"/>
</dbReference>
<evidence type="ECO:0000256" key="1">
    <source>
        <dbReference type="ARBA" id="ARBA00005529"/>
    </source>
</evidence>
<keyword evidence="6" id="KW-0325">Glycoprotein</keyword>
<dbReference type="InterPro" id="IPR018378">
    <property type="entry name" value="C-type_lectin_CS"/>
</dbReference>
<dbReference type="Gene3D" id="3.10.100.10">
    <property type="entry name" value="Mannose-Binding Protein A, subunit A"/>
    <property type="match status" value="1"/>
</dbReference>
<dbReference type="InterPro" id="IPR051561">
    <property type="entry name" value="FRAS1_ECM"/>
</dbReference>
<dbReference type="CDD" id="cd00037">
    <property type="entry name" value="CLECT"/>
    <property type="match status" value="1"/>
</dbReference>
<dbReference type="SUPFAM" id="SSF56436">
    <property type="entry name" value="C-type lectin-like"/>
    <property type="match status" value="1"/>
</dbReference>
<feature type="repeat" description="CSPG" evidence="7">
    <location>
        <begin position="426"/>
        <end position="518"/>
    </location>
</feature>
<dbReference type="GO" id="GO:0016020">
    <property type="term" value="C:membrane"/>
    <property type="evidence" value="ECO:0007669"/>
    <property type="project" value="InterPro"/>
</dbReference>
<dbReference type="Proteomes" id="UP000827092">
    <property type="component" value="Unassembled WGS sequence"/>
</dbReference>